<dbReference type="AlphaFoldDB" id="A0AAV7RKW7"/>
<accession>A0AAV7RKW7</accession>
<evidence type="ECO:0000313" key="3">
    <source>
        <dbReference type="Proteomes" id="UP001066276"/>
    </source>
</evidence>
<evidence type="ECO:0000313" key="2">
    <source>
        <dbReference type="EMBL" id="KAJ1153434.1"/>
    </source>
</evidence>
<proteinExistence type="predicted"/>
<name>A0AAV7RKW7_PLEWA</name>
<comment type="caution">
    <text evidence="2">The sequence shown here is derived from an EMBL/GenBank/DDBJ whole genome shotgun (WGS) entry which is preliminary data.</text>
</comment>
<gene>
    <name evidence="2" type="ORF">NDU88_006193</name>
</gene>
<dbReference type="Proteomes" id="UP001066276">
    <property type="component" value="Chromosome 5"/>
</dbReference>
<keyword evidence="1" id="KW-0732">Signal</keyword>
<keyword evidence="3" id="KW-1185">Reference proteome</keyword>
<feature type="signal peptide" evidence="1">
    <location>
        <begin position="1"/>
        <end position="19"/>
    </location>
</feature>
<feature type="chain" id="PRO_5043742581" description="Secreted protein" evidence="1">
    <location>
        <begin position="20"/>
        <end position="70"/>
    </location>
</feature>
<reference evidence="2" key="1">
    <citation type="journal article" date="2022" name="bioRxiv">
        <title>Sequencing and chromosome-scale assembly of the giantPleurodeles waltlgenome.</title>
        <authorList>
            <person name="Brown T."/>
            <person name="Elewa A."/>
            <person name="Iarovenko S."/>
            <person name="Subramanian E."/>
            <person name="Araus A.J."/>
            <person name="Petzold A."/>
            <person name="Susuki M."/>
            <person name="Suzuki K.-i.T."/>
            <person name="Hayashi T."/>
            <person name="Toyoda A."/>
            <person name="Oliveira C."/>
            <person name="Osipova E."/>
            <person name="Leigh N.D."/>
            <person name="Simon A."/>
            <person name="Yun M.H."/>
        </authorList>
    </citation>
    <scope>NUCLEOTIDE SEQUENCE</scope>
    <source>
        <strain evidence="2">20211129_DDA</strain>
        <tissue evidence="2">Liver</tissue>
    </source>
</reference>
<evidence type="ECO:0008006" key="4">
    <source>
        <dbReference type="Google" id="ProtNLM"/>
    </source>
</evidence>
<sequence>MRVALIVSIVLTSVFQVRRYGPTLRKTASRMNAERAPSEFKKTPRTRKQLCFHGYRASLVVEREKGLPNP</sequence>
<dbReference type="EMBL" id="JANPWB010000009">
    <property type="protein sequence ID" value="KAJ1153434.1"/>
    <property type="molecule type" value="Genomic_DNA"/>
</dbReference>
<evidence type="ECO:0000256" key="1">
    <source>
        <dbReference type="SAM" id="SignalP"/>
    </source>
</evidence>
<protein>
    <recommendedName>
        <fullName evidence="4">Secreted protein</fullName>
    </recommendedName>
</protein>
<organism evidence="2 3">
    <name type="scientific">Pleurodeles waltl</name>
    <name type="common">Iberian ribbed newt</name>
    <dbReference type="NCBI Taxonomy" id="8319"/>
    <lineage>
        <taxon>Eukaryota</taxon>
        <taxon>Metazoa</taxon>
        <taxon>Chordata</taxon>
        <taxon>Craniata</taxon>
        <taxon>Vertebrata</taxon>
        <taxon>Euteleostomi</taxon>
        <taxon>Amphibia</taxon>
        <taxon>Batrachia</taxon>
        <taxon>Caudata</taxon>
        <taxon>Salamandroidea</taxon>
        <taxon>Salamandridae</taxon>
        <taxon>Pleurodelinae</taxon>
        <taxon>Pleurodeles</taxon>
    </lineage>
</organism>